<evidence type="ECO:0000256" key="1">
    <source>
        <dbReference type="SAM" id="MobiDB-lite"/>
    </source>
</evidence>
<gene>
    <name evidence="2" type="ORF">BDP27DRAFT_1427714</name>
</gene>
<dbReference type="Proteomes" id="UP000772434">
    <property type="component" value="Unassembled WGS sequence"/>
</dbReference>
<evidence type="ECO:0000313" key="3">
    <source>
        <dbReference type="Proteomes" id="UP000772434"/>
    </source>
</evidence>
<organism evidence="2 3">
    <name type="scientific">Rhodocollybia butyracea</name>
    <dbReference type="NCBI Taxonomy" id="206335"/>
    <lineage>
        <taxon>Eukaryota</taxon>
        <taxon>Fungi</taxon>
        <taxon>Dikarya</taxon>
        <taxon>Basidiomycota</taxon>
        <taxon>Agaricomycotina</taxon>
        <taxon>Agaricomycetes</taxon>
        <taxon>Agaricomycetidae</taxon>
        <taxon>Agaricales</taxon>
        <taxon>Marasmiineae</taxon>
        <taxon>Omphalotaceae</taxon>
        <taxon>Rhodocollybia</taxon>
    </lineage>
</organism>
<name>A0A9P5U1N8_9AGAR</name>
<keyword evidence="3" id="KW-1185">Reference proteome</keyword>
<evidence type="ECO:0000313" key="2">
    <source>
        <dbReference type="EMBL" id="KAF9062657.1"/>
    </source>
</evidence>
<feature type="region of interest" description="Disordered" evidence="1">
    <location>
        <begin position="82"/>
        <end position="105"/>
    </location>
</feature>
<protein>
    <submittedName>
        <fullName evidence="2">Uncharacterized protein</fullName>
    </submittedName>
</protein>
<proteinExistence type="predicted"/>
<dbReference type="AlphaFoldDB" id="A0A9P5U1N8"/>
<sequence length="412" mass="46117">MFTAVRIRHRPRQITSPCQYHDSFVSSTPAEPYLSQQHVAESTLRFHDSHPPIHLHALLFELYNTKYPFHFRHILCTVTATDPDPGTDPEPLREGTPGTRKTNLPTFTTSRDWDSVCTILVNRCNVKRREKPMVIVTTASAQSTFKGSPCSGNSPFVTGAIIDSAYCSLRVWLGRKHDGFGQKACFWRSFVGDIDVRNRNIVCFEHWSKSDGKPRQIWERYGKLPPEKALGAIDVRRMGGMKTLGNIIPHPATFLLLECSREDHCGDDHRAYRDSRDIVIFVNGQRHGSVGGESEEVSLVMKSLAKADVTTKLLLLFDGFAPSTYHAVTLKFCVLPPLLSQSITHCPLTYRAATSRARFSTTAQAPKFNSFFQIVDTRYSSNPPDFSSSAAFANPSAAARNFSHPVRSQSLV</sequence>
<accession>A0A9P5U1N8</accession>
<reference evidence="2" key="1">
    <citation type="submission" date="2020-11" db="EMBL/GenBank/DDBJ databases">
        <authorList>
            <consortium name="DOE Joint Genome Institute"/>
            <person name="Ahrendt S."/>
            <person name="Riley R."/>
            <person name="Andreopoulos W."/>
            <person name="Labutti K."/>
            <person name="Pangilinan J."/>
            <person name="Ruiz-Duenas F.J."/>
            <person name="Barrasa J.M."/>
            <person name="Sanchez-Garcia M."/>
            <person name="Camarero S."/>
            <person name="Miyauchi S."/>
            <person name="Serrano A."/>
            <person name="Linde D."/>
            <person name="Babiker R."/>
            <person name="Drula E."/>
            <person name="Ayuso-Fernandez I."/>
            <person name="Pacheco R."/>
            <person name="Padilla G."/>
            <person name="Ferreira P."/>
            <person name="Barriuso J."/>
            <person name="Kellner H."/>
            <person name="Castanera R."/>
            <person name="Alfaro M."/>
            <person name="Ramirez L."/>
            <person name="Pisabarro A.G."/>
            <person name="Kuo A."/>
            <person name="Tritt A."/>
            <person name="Lipzen A."/>
            <person name="He G."/>
            <person name="Yan M."/>
            <person name="Ng V."/>
            <person name="Cullen D."/>
            <person name="Martin F."/>
            <person name="Rosso M.-N."/>
            <person name="Henrissat B."/>
            <person name="Hibbett D."/>
            <person name="Martinez A.T."/>
            <person name="Grigoriev I.V."/>
        </authorList>
    </citation>
    <scope>NUCLEOTIDE SEQUENCE</scope>
    <source>
        <strain evidence="2">AH 40177</strain>
    </source>
</reference>
<comment type="caution">
    <text evidence="2">The sequence shown here is derived from an EMBL/GenBank/DDBJ whole genome shotgun (WGS) entry which is preliminary data.</text>
</comment>
<dbReference type="EMBL" id="JADNRY010000166">
    <property type="protein sequence ID" value="KAF9062657.1"/>
    <property type="molecule type" value="Genomic_DNA"/>
</dbReference>